<dbReference type="PROSITE" id="PS50294">
    <property type="entry name" value="WD_REPEATS_REGION"/>
    <property type="match status" value="3"/>
</dbReference>
<dbReference type="SUPFAM" id="SSF50978">
    <property type="entry name" value="WD40 repeat-like"/>
    <property type="match status" value="2"/>
</dbReference>
<feature type="repeat" description="WD" evidence="3">
    <location>
        <begin position="902"/>
        <end position="925"/>
    </location>
</feature>
<dbReference type="Gene3D" id="2.130.10.10">
    <property type="entry name" value="YVTN repeat-like/Quinoprotein amine dehydrogenase"/>
    <property type="match status" value="4"/>
</dbReference>
<accession>A0A9W4ITZ1</accession>
<keyword evidence="1 3" id="KW-0853">WD repeat</keyword>
<evidence type="ECO:0000259" key="4">
    <source>
        <dbReference type="PROSITE" id="PS50837"/>
    </source>
</evidence>
<dbReference type="Pfam" id="PF24883">
    <property type="entry name" value="NPHP3_N"/>
    <property type="match status" value="1"/>
</dbReference>
<feature type="repeat" description="WD" evidence="3">
    <location>
        <begin position="967"/>
        <end position="1002"/>
    </location>
</feature>
<dbReference type="PROSITE" id="PS00678">
    <property type="entry name" value="WD_REPEATS_1"/>
    <property type="match status" value="3"/>
</dbReference>
<dbReference type="PROSITE" id="PS50082">
    <property type="entry name" value="WD_REPEATS_2"/>
    <property type="match status" value="5"/>
</dbReference>
<dbReference type="InterPro" id="IPR020472">
    <property type="entry name" value="WD40_PAC1"/>
</dbReference>
<feature type="repeat" description="WD" evidence="3">
    <location>
        <begin position="725"/>
        <end position="765"/>
    </location>
</feature>
<organism evidence="5 6">
    <name type="scientific">Penicillium salamii</name>
    <dbReference type="NCBI Taxonomy" id="1612424"/>
    <lineage>
        <taxon>Eukaryota</taxon>
        <taxon>Fungi</taxon>
        <taxon>Dikarya</taxon>
        <taxon>Ascomycota</taxon>
        <taxon>Pezizomycotina</taxon>
        <taxon>Eurotiomycetes</taxon>
        <taxon>Eurotiomycetidae</taxon>
        <taxon>Eurotiales</taxon>
        <taxon>Aspergillaceae</taxon>
        <taxon>Penicillium</taxon>
    </lineage>
</organism>
<dbReference type="InterPro" id="IPR007111">
    <property type="entry name" value="NACHT_NTPase"/>
</dbReference>
<keyword evidence="2" id="KW-0677">Repeat</keyword>
<protein>
    <recommendedName>
        <fullName evidence="4">NACHT domain-containing protein</fullName>
    </recommendedName>
</protein>
<dbReference type="InterPro" id="IPR019775">
    <property type="entry name" value="WD40_repeat_CS"/>
</dbReference>
<proteinExistence type="predicted"/>
<feature type="repeat" description="WD" evidence="3">
    <location>
        <begin position="765"/>
        <end position="800"/>
    </location>
</feature>
<dbReference type="Proteomes" id="UP001152646">
    <property type="component" value="Unassembled WGS sequence"/>
</dbReference>
<dbReference type="InterPro" id="IPR027417">
    <property type="entry name" value="P-loop_NTPase"/>
</dbReference>
<dbReference type="InterPro" id="IPR056884">
    <property type="entry name" value="NPHP3-like_N"/>
</dbReference>
<dbReference type="PRINTS" id="PR00320">
    <property type="entry name" value="GPROTEINBRPT"/>
</dbReference>
<dbReference type="PANTHER" id="PTHR19879:SF9">
    <property type="entry name" value="TRANSCRIPTION INITIATION FACTOR TFIID SUBUNIT 5"/>
    <property type="match status" value="1"/>
</dbReference>
<name>A0A9W4ITZ1_9EURO</name>
<evidence type="ECO:0000313" key="5">
    <source>
        <dbReference type="EMBL" id="CAG8343178.1"/>
    </source>
</evidence>
<dbReference type="EMBL" id="CAJVPA010000111">
    <property type="protein sequence ID" value="CAG8343178.1"/>
    <property type="molecule type" value="Genomic_DNA"/>
</dbReference>
<dbReference type="InterPro" id="IPR001680">
    <property type="entry name" value="WD40_rpt"/>
</dbReference>
<dbReference type="CDD" id="cd00200">
    <property type="entry name" value="WD40"/>
    <property type="match status" value="1"/>
</dbReference>
<dbReference type="OrthoDB" id="674604at2759"/>
<feature type="domain" description="NACHT" evidence="4">
    <location>
        <begin position="76"/>
        <end position="225"/>
    </location>
</feature>
<gene>
    <name evidence="5" type="ORF">PSALAMII_LOCUS2971</name>
</gene>
<sequence length="1327" mass="148300">MYGVSFTGDNYGTQTGVNHGTINMYSNAGPLDQLPVADGAEFDSFMDRDEVECLAGTRTELLEEIADWIASPDGKPIFWLNGMAGTGKSTISRTVARRLKNDNTLGASFFFRLGEGDRGNTRKLFPTLARQLAQSVPGLALQIHKAVQANPDIATRRIDDQFDKLILRPLLSVDTLSDPMPTMVILIDALDECDSTKDMQNVIRLLPQLQSPSALRLRVLLTSRPEMPIRLGFKKSQDHRDLILHEIPPDIIARDLALFFNHRILEIREERDPPLPFDWPGEVNIQRLVELSIPLFIFAATICRVFEEPDWDPLDSLPQILAHQKDESKLDSTYLPVLDRILQRQNPGSQRDDLIREFHQVVGSIVVLETPLSIASLSGLLDIPERQIQLRLNSLHSVLRVPNDESLPVQIFHLSFRDFLLDPATQNKTPLWVENSAAHHRLAKRCLLILSQQLQRNICKLPNEGFHRQDISPQTLDDCISPEMQYACRYWAFHITQCMDSQNSMDTALSFFEKSFLHWVETMCLLGHASEVLGIINLLQTTSASSVCLVDVSCWTLLTLETKQNTSKALIFDKEFLRDAKRFIFKIRHIIDHSPLQVYCAGLVFAPERSRVRKQFTSDLPRWISGLSPAREEWDSIIQTFEGHSEPVSSVIFSPDNVLVASCSEDYTIKLWNTTTGTIQHTMDIPLELCHSMAFSHDGGILACGYNNGEVWLWDTATKDLKGIIKCHHRRVLSVAFSSDKLLATGAEDSTVKIWNFETAGLKLTIPHPCSVHSLVFSPNNRLLATGCRDGSVRLWSITTSVVHENVDGFITDFISLCDGPSYPRERMIQVRASPRKNGLRWNLHPYSKTIAAMIFLSDDELLSSSNHGIVHQWNIRTGTLTHEFKASLDSTNPISLSHQGFLASGFNDGTVSLWDIKTGTLLQTFEAHPGSVTSVTSSPDGQLASGSTDTTVQLCDTLTGFEKPMLVANPDPVALMRFSPDSRLLLSVSHCRLLQLWDTKTFSGKILEGRFSNETSSVKFSHDGQMLAVFSEPGNQLQIWDTLKYVQIYTGNPGHRRVQSLDFSSNGNILSWVSSSQKPFLPYSVWLLDTTKDQPQEKLIGAFVSPVKAVSPDGRLMAISKNGRSGIGILDIANGVWQSHASPIRDRPYTMVFTPNSRVLACAHVYPSILQLWDLATDTVHNLHGIPGMVAEIVFSPGGRSMASVGTKVTVWDVVADKLQEQMVAQVPNASLKFSGDSLCLIAHSESDNIKARFPLRGIFPPSYDSKWRDMSPSEISVSKGWIWFDGEQVLRLPPEARASALAVETNKFAIGYESGRVQFMELIFP</sequence>
<dbReference type="InterPro" id="IPR036322">
    <property type="entry name" value="WD40_repeat_dom_sf"/>
</dbReference>
<dbReference type="PANTHER" id="PTHR19879">
    <property type="entry name" value="TRANSCRIPTION INITIATION FACTOR TFIID"/>
    <property type="match status" value="1"/>
</dbReference>
<evidence type="ECO:0000256" key="2">
    <source>
        <dbReference type="ARBA" id="ARBA00022737"/>
    </source>
</evidence>
<dbReference type="Gene3D" id="3.40.50.300">
    <property type="entry name" value="P-loop containing nucleotide triphosphate hydrolases"/>
    <property type="match status" value="1"/>
</dbReference>
<dbReference type="InterPro" id="IPR015943">
    <property type="entry name" value="WD40/YVTN_repeat-like_dom_sf"/>
</dbReference>
<dbReference type="Pfam" id="PF00400">
    <property type="entry name" value="WD40"/>
    <property type="match status" value="5"/>
</dbReference>
<dbReference type="PROSITE" id="PS50837">
    <property type="entry name" value="NACHT"/>
    <property type="match status" value="1"/>
</dbReference>
<reference evidence="5" key="1">
    <citation type="submission" date="2021-07" db="EMBL/GenBank/DDBJ databases">
        <authorList>
            <person name="Branca A.L. A."/>
        </authorList>
    </citation>
    <scope>NUCLEOTIDE SEQUENCE</scope>
</reference>
<dbReference type="SMART" id="SM00320">
    <property type="entry name" value="WD40"/>
    <property type="match status" value="11"/>
</dbReference>
<evidence type="ECO:0000256" key="1">
    <source>
        <dbReference type="ARBA" id="ARBA00022574"/>
    </source>
</evidence>
<evidence type="ECO:0000256" key="3">
    <source>
        <dbReference type="PROSITE-ProRule" id="PRU00221"/>
    </source>
</evidence>
<comment type="caution">
    <text evidence="5">The sequence shown here is derived from an EMBL/GenBank/DDBJ whole genome shotgun (WGS) entry which is preliminary data.</text>
</comment>
<evidence type="ECO:0000313" key="6">
    <source>
        <dbReference type="Proteomes" id="UP001152646"/>
    </source>
</evidence>
<feature type="repeat" description="WD" evidence="3">
    <location>
        <begin position="641"/>
        <end position="682"/>
    </location>
</feature>
<dbReference type="SUPFAM" id="SSF52540">
    <property type="entry name" value="P-loop containing nucleoside triphosphate hydrolases"/>
    <property type="match status" value="1"/>
</dbReference>